<dbReference type="AlphaFoldDB" id="A0A4P6EF19"/>
<sequence>MTVFDGIAARIVETPNLAVNILERTADGPATPAAQTVVFVHGNVSSALFWQEIMEDLPGDIRAIAVDLRGFGGSEAKPVDATRGVRDFSDDLHATLQALGLGAVHLVGWSMGGGVILQYALEHPVLSLTLQAPVSPYGFGGTRRDGTRLTDDDAGVGAGGANPDFVQRLRDHDTSADAATSPRSVFRSSYVSADYVTAHEDIWVTSMLSTSTTEGNYPGDSVPSTNWPGFGAGSVGVLNTMAPRYFDVSGIVHLASKPPILWVHGTADAIVSDASFFDLNQLGKAGVIADWPGDDVAPPQPMVTQTRDVLDAYRDAGGQVVELELEGVGHAPHLERPGLVRRALLQVMGYIASPTGPQPPTETIILKSED</sequence>
<dbReference type="PANTHER" id="PTHR43798">
    <property type="entry name" value="MONOACYLGLYCEROL LIPASE"/>
    <property type="match status" value="1"/>
</dbReference>
<dbReference type="SUPFAM" id="SSF53474">
    <property type="entry name" value="alpha/beta-Hydrolases"/>
    <property type="match status" value="1"/>
</dbReference>
<evidence type="ECO:0000259" key="1">
    <source>
        <dbReference type="Pfam" id="PF00561"/>
    </source>
</evidence>
<organism evidence="2 3">
    <name type="scientific">Microbacterium protaetiae</name>
    <dbReference type="NCBI Taxonomy" id="2509458"/>
    <lineage>
        <taxon>Bacteria</taxon>
        <taxon>Bacillati</taxon>
        <taxon>Actinomycetota</taxon>
        <taxon>Actinomycetes</taxon>
        <taxon>Micrococcales</taxon>
        <taxon>Microbacteriaceae</taxon>
        <taxon>Microbacterium</taxon>
    </lineage>
</organism>
<dbReference type="Proteomes" id="UP000293995">
    <property type="component" value="Chromosome"/>
</dbReference>
<keyword evidence="3" id="KW-1185">Reference proteome</keyword>
<evidence type="ECO:0000313" key="2">
    <source>
        <dbReference type="EMBL" id="QAY60386.1"/>
    </source>
</evidence>
<dbReference type="GO" id="GO:0016787">
    <property type="term" value="F:hydrolase activity"/>
    <property type="evidence" value="ECO:0007669"/>
    <property type="project" value="UniProtKB-KW"/>
</dbReference>
<gene>
    <name evidence="2" type="ORF">ET475_10580</name>
</gene>
<dbReference type="PRINTS" id="PR00111">
    <property type="entry name" value="ABHYDROLASE"/>
</dbReference>
<evidence type="ECO:0000313" key="3">
    <source>
        <dbReference type="Proteomes" id="UP000293995"/>
    </source>
</evidence>
<feature type="domain" description="AB hydrolase-1" evidence="1">
    <location>
        <begin position="36"/>
        <end position="273"/>
    </location>
</feature>
<dbReference type="GO" id="GO:0016020">
    <property type="term" value="C:membrane"/>
    <property type="evidence" value="ECO:0007669"/>
    <property type="project" value="TreeGrafter"/>
</dbReference>
<dbReference type="InterPro" id="IPR000073">
    <property type="entry name" value="AB_hydrolase_1"/>
</dbReference>
<dbReference type="EMBL" id="CP035494">
    <property type="protein sequence ID" value="QAY60386.1"/>
    <property type="molecule type" value="Genomic_DNA"/>
</dbReference>
<dbReference type="RefSeq" id="WP_129389678.1">
    <property type="nucleotide sequence ID" value="NZ_CP035494.1"/>
</dbReference>
<dbReference type="InterPro" id="IPR029058">
    <property type="entry name" value="AB_hydrolase_fold"/>
</dbReference>
<dbReference type="OrthoDB" id="2987348at2"/>
<dbReference type="KEGG" id="mprt:ET475_10580"/>
<dbReference type="Gene3D" id="3.40.50.1820">
    <property type="entry name" value="alpha/beta hydrolase"/>
    <property type="match status" value="1"/>
</dbReference>
<dbReference type="InterPro" id="IPR050266">
    <property type="entry name" value="AB_hydrolase_sf"/>
</dbReference>
<accession>A0A4P6EF19</accession>
<dbReference type="Pfam" id="PF00561">
    <property type="entry name" value="Abhydrolase_1"/>
    <property type="match status" value="1"/>
</dbReference>
<reference evidence="2 3" key="1">
    <citation type="submission" date="2019-01" db="EMBL/GenBank/DDBJ databases">
        <title>Genome sequencing of strain DFW100M-13.</title>
        <authorList>
            <person name="Heo J."/>
            <person name="Kim S.-J."/>
            <person name="Kim J.-S."/>
            <person name="Hong S.-B."/>
            <person name="Kwon S.-W."/>
        </authorList>
    </citation>
    <scope>NUCLEOTIDE SEQUENCE [LARGE SCALE GENOMIC DNA]</scope>
    <source>
        <strain evidence="2 3">DFW100M-13</strain>
    </source>
</reference>
<dbReference type="PANTHER" id="PTHR43798:SF33">
    <property type="entry name" value="HYDROLASE, PUTATIVE (AFU_ORTHOLOGUE AFUA_2G14860)-RELATED"/>
    <property type="match status" value="1"/>
</dbReference>
<proteinExistence type="predicted"/>
<name>A0A4P6EF19_9MICO</name>
<keyword evidence="2" id="KW-0378">Hydrolase</keyword>
<protein>
    <submittedName>
        <fullName evidence="2">Alpha/beta hydrolase</fullName>
    </submittedName>
</protein>